<dbReference type="RefSeq" id="WP_016478296.1">
    <property type="nucleotide sequence ID" value="NZ_UAVS01000001.1"/>
</dbReference>
<evidence type="ECO:0000256" key="1">
    <source>
        <dbReference type="ARBA" id="ARBA00022649"/>
    </source>
</evidence>
<keyword evidence="1" id="KW-1277">Toxin-antitoxin system</keyword>
<evidence type="ECO:0000313" key="3">
    <source>
        <dbReference type="Proteomes" id="UP000250169"/>
    </source>
</evidence>
<evidence type="ECO:0000313" key="2">
    <source>
        <dbReference type="EMBL" id="SQA93091.1"/>
    </source>
</evidence>
<dbReference type="Gene3D" id="3.30.2310.20">
    <property type="entry name" value="RelE-like"/>
    <property type="match status" value="1"/>
</dbReference>
<gene>
    <name evidence="2" type="ORF">NCTC11545_00455</name>
</gene>
<protein>
    <submittedName>
        <fullName evidence="2">Plasmid stabilisation system protein</fullName>
    </submittedName>
</protein>
<dbReference type="InterPro" id="IPR007712">
    <property type="entry name" value="RelE/ParE_toxin"/>
</dbReference>
<dbReference type="InterPro" id="IPR035093">
    <property type="entry name" value="RelE/ParE_toxin_dom_sf"/>
</dbReference>
<dbReference type="Proteomes" id="UP000250169">
    <property type="component" value="Unassembled WGS sequence"/>
</dbReference>
<dbReference type="EMBL" id="UAVS01000001">
    <property type="protein sequence ID" value="SQA93091.1"/>
    <property type="molecule type" value="Genomic_DNA"/>
</dbReference>
<name>A0A2X2SU03_CAPOC</name>
<reference evidence="2 3" key="1">
    <citation type="submission" date="2018-06" db="EMBL/GenBank/DDBJ databases">
        <authorList>
            <consortium name="Pathogen Informatics"/>
            <person name="Doyle S."/>
        </authorList>
    </citation>
    <scope>NUCLEOTIDE SEQUENCE [LARGE SCALE GENOMIC DNA]</scope>
    <source>
        <strain evidence="2 3">NCTC11545</strain>
    </source>
</reference>
<sequence length="102" mass="12435">MASDTFRVGKRAEKNLSKILDYYTDIDEKLANRFFQEIDKCFEYIKDYPYMFTKRYREIRVCFTKVFPYGIYYVIKVTPKRKTTTITVINILHTSRKVKYKE</sequence>
<dbReference type="AlphaFoldDB" id="A0A2X2SU03"/>
<dbReference type="Pfam" id="PF05016">
    <property type="entry name" value="ParE_toxin"/>
    <property type="match status" value="1"/>
</dbReference>
<proteinExistence type="predicted"/>
<accession>A0A2X2SU03</accession>
<organism evidence="2 3">
    <name type="scientific">Capnocytophaga ochracea</name>
    <dbReference type="NCBI Taxonomy" id="1018"/>
    <lineage>
        <taxon>Bacteria</taxon>
        <taxon>Pseudomonadati</taxon>
        <taxon>Bacteroidota</taxon>
        <taxon>Flavobacteriia</taxon>
        <taxon>Flavobacteriales</taxon>
        <taxon>Flavobacteriaceae</taxon>
        <taxon>Capnocytophaga</taxon>
    </lineage>
</organism>